<dbReference type="InterPro" id="IPR017900">
    <property type="entry name" value="4Fe4S_Fe_S_CS"/>
</dbReference>
<keyword evidence="4" id="KW-0479">Metal-binding</keyword>
<comment type="catalytic activity">
    <reaction evidence="10">
        <text>(R)-2-hydroxyglutarate + A = 2-oxoglutarate + AH2</text>
        <dbReference type="Rhea" id="RHEA:38295"/>
        <dbReference type="ChEBI" id="CHEBI:13193"/>
        <dbReference type="ChEBI" id="CHEBI:15801"/>
        <dbReference type="ChEBI" id="CHEBI:16810"/>
        <dbReference type="ChEBI" id="CHEBI:17499"/>
        <dbReference type="EC" id="1.1.99.39"/>
    </reaction>
    <physiologicalReaction direction="left-to-right" evidence="10">
        <dbReference type="Rhea" id="RHEA:38296"/>
    </physiologicalReaction>
</comment>
<dbReference type="PROSITE" id="PS00198">
    <property type="entry name" value="4FE4S_FER_1"/>
    <property type="match status" value="1"/>
</dbReference>
<dbReference type="RefSeq" id="WP_168659667.1">
    <property type="nucleotide sequence ID" value="NZ_CP051180.1"/>
</dbReference>
<keyword evidence="3" id="KW-0285">Flavoprotein</keyword>
<dbReference type="Proteomes" id="UP000501602">
    <property type="component" value="Chromosome"/>
</dbReference>
<dbReference type="Pfam" id="PF13183">
    <property type="entry name" value="Fer4_8"/>
    <property type="match status" value="1"/>
</dbReference>
<evidence type="ECO:0000256" key="4">
    <source>
        <dbReference type="ARBA" id="ARBA00022723"/>
    </source>
</evidence>
<feature type="domain" description="4Fe-4S ferredoxin-type" evidence="13">
    <location>
        <begin position="647"/>
        <end position="678"/>
    </location>
</feature>
<keyword evidence="16" id="KW-1185">Reference proteome</keyword>
<dbReference type="GO" id="GO:0051990">
    <property type="term" value="F:(R)-2-hydroxyglutarate dehydrogenase activity"/>
    <property type="evidence" value="ECO:0007669"/>
    <property type="project" value="UniProtKB-EC"/>
</dbReference>
<feature type="domain" description="FAD-binding PCMH-type" evidence="14">
    <location>
        <begin position="48"/>
        <end position="279"/>
    </location>
</feature>
<dbReference type="InterPro" id="IPR016169">
    <property type="entry name" value="FAD-bd_PCMH_sub2"/>
</dbReference>
<evidence type="ECO:0000256" key="3">
    <source>
        <dbReference type="ARBA" id="ARBA00022630"/>
    </source>
</evidence>
<dbReference type="Gene3D" id="1.10.1060.10">
    <property type="entry name" value="Alpha-helical ferredoxin"/>
    <property type="match status" value="1"/>
</dbReference>
<dbReference type="PANTHER" id="PTHR11748:SF119">
    <property type="entry name" value="D-2-HYDROXYGLUTARATE DEHYDROGENASE"/>
    <property type="match status" value="1"/>
</dbReference>
<dbReference type="AlphaFoldDB" id="A0A6H1UBG9"/>
<dbReference type="GO" id="GO:0004458">
    <property type="term" value="F:D-lactate dehydrogenase (cytochrome) activity"/>
    <property type="evidence" value="ECO:0007669"/>
    <property type="project" value="TreeGrafter"/>
</dbReference>
<dbReference type="InterPro" id="IPR036318">
    <property type="entry name" value="FAD-bd_PCMH-like_sf"/>
</dbReference>
<dbReference type="PANTHER" id="PTHR11748">
    <property type="entry name" value="D-LACTATE DEHYDROGENASE"/>
    <property type="match status" value="1"/>
</dbReference>
<evidence type="ECO:0000313" key="15">
    <source>
        <dbReference type="EMBL" id="QIZ76405.1"/>
    </source>
</evidence>
<dbReference type="Gene3D" id="3.30.70.2740">
    <property type="match status" value="1"/>
</dbReference>
<evidence type="ECO:0000313" key="16">
    <source>
        <dbReference type="Proteomes" id="UP000501602"/>
    </source>
</evidence>
<evidence type="ECO:0000256" key="5">
    <source>
        <dbReference type="ARBA" id="ARBA00022827"/>
    </source>
</evidence>
<dbReference type="Gene3D" id="3.30.43.10">
    <property type="entry name" value="Uridine Diphospho-n-acetylenolpyruvylglucosamine Reductase, domain 2"/>
    <property type="match status" value="1"/>
</dbReference>
<dbReference type="Pfam" id="PF01565">
    <property type="entry name" value="FAD_binding_4"/>
    <property type="match status" value="1"/>
</dbReference>
<dbReference type="GO" id="GO:1903457">
    <property type="term" value="P:lactate catabolic process"/>
    <property type="evidence" value="ECO:0007669"/>
    <property type="project" value="TreeGrafter"/>
</dbReference>
<dbReference type="SUPFAM" id="SSF46548">
    <property type="entry name" value="alpha-helical ferredoxin"/>
    <property type="match status" value="1"/>
</dbReference>
<keyword evidence="2" id="KW-0004">4Fe-4S</keyword>
<evidence type="ECO:0000256" key="10">
    <source>
        <dbReference type="ARBA" id="ARBA00051291"/>
    </source>
</evidence>
<dbReference type="PROSITE" id="PS51387">
    <property type="entry name" value="FAD_PCMH"/>
    <property type="match status" value="1"/>
</dbReference>
<comment type="similarity">
    <text evidence="11">In the N-terminal section; belongs to the FAD-binding oxidoreductase/transferase type 4 family.</text>
</comment>
<dbReference type="GO" id="GO:0051539">
    <property type="term" value="F:4 iron, 4 sulfur cluster binding"/>
    <property type="evidence" value="ECO:0007669"/>
    <property type="project" value="UniProtKB-KW"/>
</dbReference>
<evidence type="ECO:0000256" key="1">
    <source>
        <dbReference type="ARBA" id="ARBA00001974"/>
    </source>
</evidence>
<dbReference type="InterPro" id="IPR017896">
    <property type="entry name" value="4Fe4S_Fe-S-bd"/>
</dbReference>
<evidence type="ECO:0000256" key="8">
    <source>
        <dbReference type="ARBA" id="ARBA00023014"/>
    </source>
</evidence>
<dbReference type="InterPro" id="IPR016166">
    <property type="entry name" value="FAD-bd_PCMH"/>
</dbReference>
<evidence type="ECO:0000256" key="11">
    <source>
        <dbReference type="ARBA" id="ARBA00060924"/>
    </source>
</evidence>
<keyword evidence="8" id="KW-0411">Iron-sulfur</keyword>
<dbReference type="SUPFAM" id="SSF55103">
    <property type="entry name" value="FAD-linked oxidases, C-terminal domain"/>
    <property type="match status" value="1"/>
</dbReference>
<keyword evidence="5" id="KW-0274">FAD</keyword>
<reference evidence="15 16" key="1">
    <citation type="submission" date="2020-04" db="EMBL/GenBank/DDBJ databases">
        <title>Ferrimonas sp. S7 isolated from sea water.</title>
        <authorList>
            <person name="Bae S.S."/>
            <person name="Baek K."/>
        </authorList>
    </citation>
    <scope>NUCLEOTIDE SEQUENCE [LARGE SCALE GENOMIC DNA]</scope>
    <source>
        <strain evidence="15 16">S7</strain>
    </source>
</reference>
<evidence type="ECO:0000256" key="2">
    <source>
        <dbReference type="ARBA" id="ARBA00022485"/>
    </source>
</evidence>
<organism evidence="15 16">
    <name type="scientific">Ferrimonas lipolytica</name>
    <dbReference type="NCBI Taxonomy" id="2724191"/>
    <lineage>
        <taxon>Bacteria</taxon>
        <taxon>Pseudomonadati</taxon>
        <taxon>Pseudomonadota</taxon>
        <taxon>Gammaproteobacteria</taxon>
        <taxon>Alteromonadales</taxon>
        <taxon>Ferrimonadaceae</taxon>
        <taxon>Ferrimonas</taxon>
    </lineage>
</organism>
<comment type="cofactor">
    <cofactor evidence="1">
        <name>FAD</name>
        <dbReference type="ChEBI" id="CHEBI:57692"/>
    </cofactor>
</comment>
<dbReference type="EC" id="1.1.99.39" evidence="9"/>
<sequence>MLPALHPEASVAADYQQFLTALKGAGFRGDIETRYGHRINYATDNSIYQLLPQAIISPKTVADLQVALQLASSSVQYQQLSFSPRGGGTGTNGQALNTGIIVDTARYLTKVDVVEPSAKTAVVQCGVIKDALNDELRPHGLFFSPDLSTSNRATIGGMISTDASGAGSLVYGKTSDHVLGITAVLDDGSLLETAPWDAEARAKLTGRGRQLAQDILALCQQKQEQIESRFPKLNRFLTGYDLKHCYDPQTDILDLTRLLCGAEGTLGFVVAARLDLTDIPVQRVLVNIQYDSFDSALRDAPSLVEANATVVETIDATVLGLAKQDIIWHNVAALVEPEQTDSRFDGINMVEFAGSEEDVAAGVDALLARLDTKPSSILGYKVCRDLVSIGRVYGMRKKAVGLLAAAKGSRKPIAFAEDTAVPPEKLADFIAEFRTILDREKLNYGMFGHVDAGVLHVRPALDMADPADEQLLYRLSDEVAALTQKYGGLMWGEHGRGIRSKYGPDVFGELFDDLRQIKAWFDPHNKLNPGKICTPLGSDDQLLPLQTKSRGAFNRQISPHSREEYERAIRCNGNGLCFNYQKQSPMCPSYMASGDRVESPKGRADLMREWLRLLAEQGIDLSQYPPKPASVWERTKNSYRNGDDFSHEVYAGMQSCLACKACSGACPVKVDIPTLRAEFLHHYYGRYLRPAKDYLVAGLEDTLPLQSKMPKLVNALSQNAIAVSVIKLLFGYVDAPALSVPTLQQRAPSQPQSIKQLEQQLHRLNEQERANTVLLVQDPFTSHYDALVVEQALHLLSKLGFNAILVPYLAHGKPQHIKGFTNLFKKTATRTTEVLNRLTTYGVPMVGIDPAMVLTYQDEYVESLGIKAIKFEVQLLAPFLLSHLSRWQAVPTSGKKFRLMGHCTESSVRPQGAAEWQKLMSHFGAELNLVSVGCCGMAGTYGHEVANLEISKQLYQMHWSGPLYQGDGEALVSGYSCRSQVKRLDKRQMRHPLQALLDLVE</sequence>
<dbReference type="InterPro" id="IPR006094">
    <property type="entry name" value="Oxid_FAD_bind_N"/>
</dbReference>
<evidence type="ECO:0000256" key="12">
    <source>
        <dbReference type="ARBA" id="ARBA00067680"/>
    </source>
</evidence>
<dbReference type="EMBL" id="CP051180">
    <property type="protein sequence ID" value="QIZ76405.1"/>
    <property type="molecule type" value="Genomic_DNA"/>
</dbReference>
<gene>
    <name evidence="15" type="ORF">HER31_05745</name>
</gene>
<name>A0A6H1UBG9_9GAMM</name>
<dbReference type="SUPFAM" id="SSF56176">
    <property type="entry name" value="FAD-binding/transporter-associated domain-like"/>
    <property type="match status" value="1"/>
</dbReference>
<dbReference type="InterPro" id="IPR016164">
    <property type="entry name" value="FAD-linked_Oxase-like_C"/>
</dbReference>
<dbReference type="KEGG" id="fes:HER31_05745"/>
<dbReference type="Pfam" id="PF02913">
    <property type="entry name" value="FAD-oxidase_C"/>
    <property type="match status" value="1"/>
</dbReference>
<dbReference type="GO" id="GO:0008720">
    <property type="term" value="F:D-lactate dehydrogenase (NAD+) activity"/>
    <property type="evidence" value="ECO:0007669"/>
    <property type="project" value="TreeGrafter"/>
</dbReference>
<dbReference type="GO" id="GO:0046872">
    <property type="term" value="F:metal ion binding"/>
    <property type="evidence" value="ECO:0007669"/>
    <property type="project" value="UniProtKB-KW"/>
</dbReference>
<protein>
    <recommendedName>
        <fullName evidence="12">D-2-hydroxyglutarate dehydrogenase</fullName>
        <ecNumber evidence="9">1.1.99.39</ecNumber>
    </recommendedName>
</protein>
<evidence type="ECO:0000256" key="7">
    <source>
        <dbReference type="ARBA" id="ARBA00023004"/>
    </source>
</evidence>
<dbReference type="Gene3D" id="3.30.465.10">
    <property type="match status" value="1"/>
</dbReference>
<dbReference type="GO" id="GO:0071949">
    <property type="term" value="F:FAD binding"/>
    <property type="evidence" value="ECO:0007669"/>
    <property type="project" value="InterPro"/>
</dbReference>
<accession>A0A6H1UBG9</accession>
<evidence type="ECO:0000256" key="9">
    <source>
        <dbReference type="ARBA" id="ARBA00039003"/>
    </source>
</evidence>
<dbReference type="InterPro" id="IPR009051">
    <property type="entry name" value="Helical_ferredxn"/>
</dbReference>
<evidence type="ECO:0000256" key="6">
    <source>
        <dbReference type="ARBA" id="ARBA00023002"/>
    </source>
</evidence>
<dbReference type="FunFam" id="3.30.70.2740:FF:000003">
    <property type="entry name" value="Oxidoreductase, FAD-binding, putative"/>
    <property type="match status" value="1"/>
</dbReference>
<evidence type="ECO:0000259" key="13">
    <source>
        <dbReference type="PROSITE" id="PS51379"/>
    </source>
</evidence>
<keyword evidence="6" id="KW-0560">Oxidoreductase</keyword>
<keyword evidence="7" id="KW-0408">Iron</keyword>
<dbReference type="InterPro" id="IPR004113">
    <property type="entry name" value="FAD-bd_oxidored_4_C"/>
</dbReference>
<dbReference type="PROSITE" id="PS51379">
    <property type="entry name" value="4FE4S_FER_2"/>
    <property type="match status" value="1"/>
</dbReference>
<dbReference type="InterPro" id="IPR016167">
    <property type="entry name" value="FAD-bd_PCMH_sub1"/>
</dbReference>
<proteinExistence type="inferred from homology"/>
<evidence type="ECO:0000259" key="14">
    <source>
        <dbReference type="PROSITE" id="PS51387"/>
    </source>
</evidence>